<dbReference type="PANTHER" id="PTHR21240:SF28">
    <property type="entry name" value="ISO-OROTATE DECARBOXYLASE (EUROFUNG)"/>
    <property type="match status" value="1"/>
</dbReference>
<evidence type="ECO:0000259" key="2">
    <source>
        <dbReference type="Pfam" id="PF04909"/>
    </source>
</evidence>
<comment type="caution">
    <text evidence="3">The sequence shown here is derived from an EMBL/GenBank/DDBJ whole genome shotgun (WGS) entry which is preliminary data.</text>
</comment>
<accession>A0ABS4VY54</accession>
<dbReference type="SUPFAM" id="SSF51556">
    <property type="entry name" value="Metallo-dependent hydrolases"/>
    <property type="match status" value="1"/>
</dbReference>
<dbReference type="InterPro" id="IPR032466">
    <property type="entry name" value="Metal_Hydrolase"/>
</dbReference>
<keyword evidence="1" id="KW-0456">Lyase</keyword>
<reference evidence="3 4" key="1">
    <citation type="submission" date="2021-03" db="EMBL/GenBank/DDBJ databases">
        <title>Sequencing the genomes of 1000 actinobacteria strains.</title>
        <authorList>
            <person name="Klenk H.-P."/>
        </authorList>
    </citation>
    <scope>NUCLEOTIDE SEQUENCE [LARGE SCALE GENOMIC DNA]</scope>
    <source>
        <strain evidence="3 4">DSM 45256</strain>
    </source>
</reference>
<sequence>MSLKDFYVVSGDTHIIEPADLFKTRLPKNLRDRALWEEEFTLDEPIVEGGHTEFKKLHTIGFDGWTVSKYRQFGGPTPDGDPENIIRDMDSESVDASVMFPNLSLFVLFTDDHELSMAHARVWNDYVAERYVPYTDRMRPVAAIPMTDVADAVAEIERVAKLGIKGIMLPATHTEPYYRRHYDAVWSAAVANGMTVFFHCATGGVMARENSSETASTVRGMMTAVNMGKGNLSDDMVAGRTQGAGTTGAEVPQRLIAELIGGGVCERFPDLHFSLIEFNANWLVSYFGFMDKAWRTGIGQDPDWWLGFWDDDRAPKDQPAMGQLFNINGQWPYPLKPSEYLQRQIHVQFADDRVAVQARHITGMSTLLWGNDYPHAEGTFRGSEDCVADNFAGVPDDEKAVILGHTLAGLVGLDSSKKVARTPDRATNAGPVSV</sequence>
<dbReference type="InterPro" id="IPR006680">
    <property type="entry name" value="Amidohydro-rel"/>
</dbReference>
<protein>
    <submittedName>
        <fullName evidence="3">TIM-barrel fold metal-dependent hydrolase</fullName>
    </submittedName>
</protein>
<dbReference type="Proteomes" id="UP001519295">
    <property type="component" value="Unassembled WGS sequence"/>
</dbReference>
<dbReference type="RefSeq" id="WP_245350941.1">
    <property type="nucleotide sequence ID" value="NZ_JAGINU010000001.1"/>
</dbReference>
<dbReference type="EMBL" id="JAGINU010000001">
    <property type="protein sequence ID" value="MBP2368878.1"/>
    <property type="molecule type" value="Genomic_DNA"/>
</dbReference>
<name>A0ABS4VY54_9PSEU</name>
<organism evidence="3 4">
    <name type="scientific">Pseudonocardia parietis</name>
    <dbReference type="NCBI Taxonomy" id="570936"/>
    <lineage>
        <taxon>Bacteria</taxon>
        <taxon>Bacillati</taxon>
        <taxon>Actinomycetota</taxon>
        <taxon>Actinomycetes</taxon>
        <taxon>Pseudonocardiales</taxon>
        <taxon>Pseudonocardiaceae</taxon>
        <taxon>Pseudonocardia</taxon>
    </lineage>
</organism>
<feature type="domain" description="Amidohydrolase-related" evidence="2">
    <location>
        <begin position="82"/>
        <end position="406"/>
    </location>
</feature>
<dbReference type="GO" id="GO:0016787">
    <property type="term" value="F:hydrolase activity"/>
    <property type="evidence" value="ECO:0007669"/>
    <property type="project" value="UniProtKB-KW"/>
</dbReference>
<dbReference type="PANTHER" id="PTHR21240">
    <property type="entry name" value="2-AMINO-3-CARBOXYLMUCONATE-6-SEMIALDEHYDE DECARBOXYLASE"/>
    <property type="match status" value="1"/>
</dbReference>
<proteinExistence type="predicted"/>
<evidence type="ECO:0000313" key="3">
    <source>
        <dbReference type="EMBL" id="MBP2368878.1"/>
    </source>
</evidence>
<keyword evidence="4" id="KW-1185">Reference proteome</keyword>
<dbReference type="InterPro" id="IPR032465">
    <property type="entry name" value="ACMSD"/>
</dbReference>
<evidence type="ECO:0000313" key="4">
    <source>
        <dbReference type="Proteomes" id="UP001519295"/>
    </source>
</evidence>
<dbReference type="Pfam" id="PF04909">
    <property type="entry name" value="Amidohydro_2"/>
    <property type="match status" value="1"/>
</dbReference>
<evidence type="ECO:0000256" key="1">
    <source>
        <dbReference type="ARBA" id="ARBA00023239"/>
    </source>
</evidence>
<dbReference type="Gene3D" id="3.20.20.140">
    <property type="entry name" value="Metal-dependent hydrolases"/>
    <property type="match status" value="1"/>
</dbReference>
<gene>
    <name evidence="3" type="ORF">JOF36_004574</name>
</gene>
<keyword evidence="3" id="KW-0378">Hydrolase</keyword>